<evidence type="ECO:0000256" key="2">
    <source>
        <dbReference type="ARBA" id="ARBA00004651"/>
    </source>
</evidence>
<comment type="similarity">
    <text evidence="3 13">Belongs to the G-protein coupled receptor 1 family.</text>
</comment>
<dbReference type="GeneID" id="113838427"/>
<feature type="transmembrane region" description="Helical" evidence="13">
    <location>
        <begin position="45"/>
        <end position="63"/>
    </location>
</feature>
<evidence type="ECO:0000256" key="8">
    <source>
        <dbReference type="ARBA" id="ARBA00023040"/>
    </source>
</evidence>
<evidence type="ECO:0000256" key="1">
    <source>
        <dbReference type="ARBA" id="ARBA00003878"/>
    </source>
</evidence>
<dbReference type="AlphaFoldDB" id="A0A9J7GP85"/>
<feature type="transmembrane region" description="Helical" evidence="13">
    <location>
        <begin position="131"/>
        <end position="149"/>
    </location>
</feature>
<dbReference type="OrthoDB" id="9576884at2759"/>
<sequence>MDFWILATRIIFLSKTVTGILGNLSLIFYYLVLCCRENTLKPTDVMLMNIMSANVLIILSTGVPQTMAVWGFKHFLNDFGCKLLLYIQGLGRSVSIGTTCLLSVFQALTISPRKSCWKRHKVKFEKYINPHILLIWILYLFLNFIYLAYTLAKRNSKNVTRERDFGYCFTAGWDQIGVSLYAVFVVLPEVFFSVLMTWSSGFMVFILYRHRQKVQHIRSTQGSIRNSLESRVTQYILILVSTFLAFYTLSSILRGYISLLNSQNWWLVNINRLTSLCFPLIGPFVLMNHYSIMSRHCLSFIRNKNNL</sequence>
<keyword evidence="10 13" id="KW-0675">Receptor</keyword>
<evidence type="ECO:0000256" key="3">
    <source>
        <dbReference type="ARBA" id="ARBA00010663"/>
    </source>
</evidence>
<feature type="transmembrane region" description="Helical" evidence="13">
    <location>
        <begin position="235"/>
        <end position="253"/>
    </location>
</feature>
<feature type="transmembrane region" description="Helical" evidence="13">
    <location>
        <begin position="12"/>
        <end position="33"/>
    </location>
</feature>
<keyword evidence="4 13" id="KW-1003">Cell membrane</keyword>
<keyword evidence="6 13" id="KW-0812">Transmembrane</keyword>
<dbReference type="PANTHER" id="PTHR24062">
    <property type="entry name" value="VOMERONASAL TYPE-1 RECEPTOR"/>
    <property type="match status" value="1"/>
</dbReference>
<dbReference type="GO" id="GO:0019236">
    <property type="term" value="P:response to pheromone"/>
    <property type="evidence" value="ECO:0007669"/>
    <property type="project" value="UniProtKB-KW"/>
</dbReference>
<evidence type="ECO:0000256" key="4">
    <source>
        <dbReference type="ARBA" id="ARBA00022475"/>
    </source>
</evidence>
<keyword evidence="15" id="KW-1185">Reference proteome</keyword>
<evidence type="ECO:0000259" key="14">
    <source>
        <dbReference type="PROSITE" id="PS50262"/>
    </source>
</evidence>
<feature type="transmembrane region" description="Helical" evidence="13">
    <location>
        <begin position="265"/>
        <end position="286"/>
    </location>
</feature>
<keyword evidence="8 13" id="KW-0297">G-protein coupled receptor</keyword>
<evidence type="ECO:0000256" key="10">
    <source>
        <dbReference type="ARBA" id="ARBA00023170"/>
    </source>
</evidence>
<feature type="transmembrane region" description="Helical" evidence="13">
    <location>
        <begin position="180"/>
        <end position="208"/>
    </location>
</feature>
<keyword evidence="5 13" id="KW-0589">Pheromone response</keyword>
<keyword evidence="11" id="KW-0325">Glycoprotein</keyword>
<organism evidence="15 16">
    <name type="scientific">Cricetulus griseus</name>
    <name type="common">Chinese hamster</name>
    <name type="synonym">Cricetulus barabensis griseus</name>
    <dbReference type="NCBI Taxonomy" id="10029"/>
    <lineage>
        <taxon>Eukaryota</taxon>
        <taxon>Metazoa</taxon>
        <taxon>Chordata</taxon>
        <taxon>Craniata</taxon>
        <taxon>Vertebrata</taxon>
        <taxon>Euteleostomi</taxon>
        <taxon>Mammalia</taxon>
        <taxon>Eutheria</taxon>
        <taxon>Euarchontoglires</taxon>
        <taxon>Glires</taxon>
        <taxon>Rodentia</taxon>
        <taxon>Myomorpha</taxon>
        <taxon>Muroidea</taxon>
        <taxon>Cricetidae</taxon>
        <taxon>Cricetinae</taxon>
        <taxon>Cricetulus</taxon>
    </lineage>
</organism>
<evidence type="ECO:0000256" key="5">
    <source>
        <dbReference type="ARBA" id="ARBA00022507"/>
    </source>
</evidence>
<comment type="function">
    <text evidence="1">Putative pheromone receptor.</text>
</comment>
<evidence type="ECO:0000256" key="11">
    <source>
        <dbReference type="ARBA" id="ARBA00023180"/>
    </source>
</evidence>
<dbReference type="SUPFAM" id="SSF81321">
    <property type="entry name" value="Family A G protein-coupled receptor-like"/>
    <property type="match status" value="1"/>
</dbReference>
<feature type="non-terminal residue" evidence="16">
    <location>
        <position position="307"/>
    </location>
</feature>
<dbReference type="GO" id="GO:0005886">
    <property type="term" value="C:plasma membrane"/>
    <property type="evidence" value="ECO:0007669"/>
    <property type="project" value="UniProtKB-SubCell"/>
</dbReference>
<evidence type="ECO:0000313" key="16">
    <source>
        <dbReference type="RefSeq" id="XP_027289924.1"/>
    </source>
</evidence>
<evidence type="ECO:0000256" key="6">
    <source>
        <dbReference type="ARBA" id="ARBA00022692"/>
    </source>
</evidence>
<dbReference type="InterPro" id="IPR017452">
    <property type="entry name" value="GPCR_Rhodpsn_7TM"/>
</dbReference>
<dbReference type="GO" id="GO:0016503">
    <property type="term" value="F:pheromone receptor activity"/>
    <property type="evidence" value="ECO:0007669"/>
    <property type="project" value="InterPro"/>
</dbReference>
<evidence type="ECO:0000256" key="12">
    <source>
        <dbReference type="ARBA" id="ARBA00023224"/>
    </source>
</evidence>
<dbReference type="Gene3D" id="1.20.1070.10">
    <property type="entry name" value="Rhodopsin 7-helix transmembrane proteins"/>
    <property type="match status" value="1"/>
</dbReference>
<dbReference type="Pfam" id="PF03402">
    <property type="entry name" value="V1R"/>
    <property type="match status" value="1"/>
</dbReference>
<dbReference type="PROSITE" id="PS50262">
    <property type="entry name" value="G_PROTEIN_RECEP_F1_2"/>
    <property type="match status" value="1"/>
</dbReference>
<dbReference type="GO" id="GO:0007606">
    <property type="term" value="P:sensory perception of chemical stimulus"/>
    <property type="evidence" value="ECO:0007669"/>
    <property type="project" value="UniProtKB-ARBA"/>
</dbReference>
<comment type="subcellular location">
    <subcellularLocation>
        <location evidence="2 13">Cell membrane</location>
        <topology evidence="2 13">Multi-pass membrane protein</topology>
    </subcellularLocation>
</comment>
<reference evidence="16" key="1">
    <citation type="submission" date="2025-08" db="UniProtKB">
        <authorList>
            <consortium name="RefSeq"/>
        </authorList>
    </citation>
    <scope>IDENTIFICATION</scope>
    <source>
        <strain evidence="16">17A/GY</strain>
        <tissue evidence="16">Liver</tissue>
    </source>
</reference>
<name>A0A9J7GP85_CRIGR</name>
<keyword evidence="9 13" id="KW-0472">Membrane</keyword>
<dbReference type="RefSeq" id="XP_027289924.1">
    <property type="nucleotide sequence ID" value="XM_027434123.1"/>
</dbReference>
<dbReference type="PRINTS" id="PR01534">
    <property type="entry name" value="VOMERONASL1R"/>
</dbReference>
<dbReference type="Proteomes" id="UP001108280">
    <property type="component" value="Unplaced"/>
</dbReference>
<evidence type="ECO:0000256" key="7">
    <source>
        <dbReference type="ARBA" id="ARBA00022989"/>
    </source>
</evidence>
<dbReference type="InterPro" id="IPR004072">
    <property type="entry name" value="Vmron_rcpt_1"/>
</dbReference>
<accession>A0A9J7GP85</accession>
<protein>
    <recommendedName>
        <fullName evidence="13">Vomeronasal type-1 receptor</fullName>
    </recommendedName>
</protein>
<evidence type="ECO:0000313" key="15">
    <source>
        <dbReference type="Proteomes" id="UP001108280"/>
    </source>
</evidence>
<feature type="domain" description="G-protein coupled receptors family 1 profile" evidence="14">
    <location>
        <begin position="22"/>
        <end position="286"/>
    </location>
</feature>
<evidence type="ECO:0000256" key="13">
    <source>
        <dbReference type="RuleBase" id="RU364061"/>
    </source>
</evidence>
<proteinExistence type="inferred from homology"/>
<dbReference type="KEGG" id="cge:113838427"/>
<keyword evidence="12 13" id="KW-0807">Transducer</keyword>
<keyword evidence="7 13" id="KW-1133">Transmembrane helix</keyword>
<gene>
    <name evidence="16" type="primary">LOC113838427</name>
</gene>
<dbReference type="FunFam" id="1.20.1070.10:FF:000033">
    <property type="entry name" value="Vomeronasal type-1 receptor"/>
    <property type="match status" value="1"/>
</dbReference>
<evidence type="ECO:0000256" key="9">
    <source>
        <dbReference type="ARBA" id="ARBA00023136"/>
    </source>
</evidence>